<protein>
    <submittedName>
        <fullName evidence="1">DUF488 family protein</fullName>
    </submittedName>
</protein>
<organism evidence="1 2">
    <name type="scientific">Levilactobacillus suantsaii</name>
    <dbReference type="NCBI Taxonomy" id="2292255"/>
    <lineage>
        <taxon>Bacteria</taxon>
        <taxon>Bacillati</taxon>
        <taxon>Bacillota</taxon>
        <taxon>Bacilli</taxon>
        <taxon>Lactobacillales</taxon>
        <taxon>Lactobacillaceae</taxon>
        <taxon>Levilactobacillus</taxon>
    </lineage>
</organism>
<dbReference type="OrthoDB" id="9790745at2"/>
<dbReference type="Proteomes" id="UP000290602">
    <property type="component" value="Unassembled WGS sequence"/>
</dbReference>
<name>A0A4Q0VI90_9LACO</name>
<dbReference type="RefSeq" id="WP_129032107.1">
    <property type="nucleotide sequence ID" value="NZ_CP059603.1"/>
</dbReference>
<evidence type="ECO:0000313" key="2">
    <source>
        <dbReference type="Proteomes" id="UP000290602"/>
    </source>
</evidence>
<sequence>MALKLERIYTKPADLSGYRVLVDRLWPRGISKVNAKLDRWEKSIGPSTDLRKWFNHDPEKFPEFRARYLAELAANPDKDAFLQLLAEQLPQQDVILLYGAKDQTHNQAVVLKAWLQAQLAGQVSAERLAD</sequence>
<dbReference type="PANTHER" id="PTHR36849">
    <property type="entry name" value="CYTOPLASMIC PROTEIN-RELATED"/>
    <property type="match status" value="1"/>
</dbReference>
<dbReference type="PANTHER" id="PTHR36849:SF1">
    <property type="entry name" value="CYTOPLASMIC PROTEIN"/>
    <property type="match status" value="1"/>
</dbReference>
<dbReference type="InterPro" id="IPR052552">
    <property type="entry name" value="YeaO-like"/>
</dbReference>
<reference evidence="1 2" key="1">
    <citation type="submission" date="2018-08" db="EMBL/GenBank/DDBJ databases">
        <title>Lactobacillus suantsai sp. nov., isolated from traditional fermented suan-tsai in Taiwan.</title>
        <authorList>
            <person name="Huang C.-H."/>
        </authorList>
    </citation>
    <scope>NUCLEOTIDE SEQUENCE [LARGE SCALE GENOMIC DNA]</scope>
    <source>
        <strain evidence="1 2">BCRC 12945</strain>
    </source>
</reference>
<dbReference type="EMBL" id="QXIL01000006">
    <property type="protein sequence ID" value="RXI79115.1"/>
    <property type="molecule type" value="Genomic_DNA"/>
</dbReference>
<gene>
    <name evidence="1" type="ORF">DXH47_04890</name>
</gene>
<dbReference type="AlphaFoldDB" id="A0A4Q0VI90"/>
<accession>A0A4Q0VI90</accession>
<comment type="caution">
    <text evidence="1">The sequence shown here is derived from an EMBL/GenBank/DDBJ whole genome shotgun (WGS) entry which is preliminary data.</text>
</comment>
<keyword evidence="2" id="KW-1185">Reference proteome</keyword>
<dbReference type="Pfam" id="PF22752">
    <property type="entry name" value="DUF488-N3i"/>
    <property type="match status" value="1"/>
</dbReference>
<proteinExistence type="predicted"/>
<evidence type="ECO:0000313" key="1">
    <source>
        <dbReference type="EMBL" id="RXI79115.1"/>
    </source>
</evidence>